<reference evidence="6 7" key="1">
    <citation type="submission" date="2019-02" db="EMBL/GenBank/DDBJ databases">
        <title>Deep-cultivation of Planctomycetes and their phenomic and genomic characterization uncovers novel biology.</title>
        <authorList>
            <person name="Wiegand S."/>
            <person name="Jogler M."/>
            <person name="Boedeker C."/>
            <person name="Pinto D."/>
            <person name="Vollmers J."/>
            <person name="Rivas-Marin E."/>
            <person name="Kohn T."/>
            <person name="Peeters S.H."/>
            <person name="Heuer A."/>
            <person name="Rast P."/>
            <person name="Oberbeckmann S."/>
            <person name="Bunk B."/>
            <person name="Jeske O."/>
            <person name="Meyerdierks A."/>
            <person name="Storesund J.E."/>
            <person name="Kallscheuer N."/>
            <person name="Luecker S."/>
            <person name="Lage O.M."/>
            <person name="Pohl T."/>
            <person name="Merkel B.J."/>
            <person name="Hornburger P."/>
            <person name="Mueller R.-W."/>
            <person name="Bruemmer F."/>
            <person name="Labrenz M."/>
            <person name="Spormann A.M."/>
            <person name="Op Den Camp H."/>
            <person name="Overmann J."/>
            <person name="Amann R."/>
            <person name="Jetten M.S.M."/>
            <person name="Mascher T."/>
            <person name="Medema M.H."/>
            <person name="Devos D.P."/>
            <person name="Kaster A.-K."/>
            <person name="Ovreas L."/>
            <person name="Rohde M."/>
            <person name="Galperin M.Y."/>
            <person name="Jogler C."/>
        </authorList>
    </citation>
    <scope>NUCLEOTIDE SEQUENCE [LARGE SCALE GENOMIC DNA]</scope>
    <source>
        <strain evidence="6 7">Q31b</strain>
    </source>
</reference>
<sequence>MRETYRSRLRNISFQTLEFSMLGWAITFLIIALIAGVLGFGVVAGTAATIAKVLFVVFLVLFVIGLIMGRRGPVV</sequence>
<evidence type="ECO:0000313" key="6">
    <source>
        <dbReference type="EMBL" id="TWU44406.1"/>
    </source>
</evidence>
<keyword evidence="7" id="KW-1185">Reference proteome</keyword>
<dbReference type="Proteomes" id="UP000315471">
    <property type="component" value="Unassembled WGS sequence"/>
</dbReference>
<keyword evidence="4 5" id="KW-0472">Membrane</keyword>
<name>A0A5C6EA93_9BACT</name>
<dbReference type="InterPro" id="IPR009760">
    <property type="entry name" value="DUF1328"/>
</dbReference>
<organism evidence="6 7">
    <name type="scientific">Novipirellula aureliae</name>
    <dbReference type="NCBI Taxonomy" id="2527966"/>
    <lineage>
        <taxon>Bacteria</taxon>
        <taxon>Pseudomonadati</taxon>
        <taxon>Planctomycetota</taxon>
        <taxon>Planctomycetia</taxon>
        <taxon>Pirellulales</taxon>
        <taxon>Pirellulaceae</taxon>
        <taxon>Novipirellula</taxon>
    </lineage>
</organism>
<evidence type="ECO:0000256" key="3">
    <source>
        <dbReference type="ARBA" id="ARBA00022989"/>
    </source>
</evidence>
<dbReference type="EMBL" id="SJPY01000002">
    <property type="protein sequence ID" value="TWU44406.1"/>
    <property type="molecule type" value="Genomic_DNA"/>
</dbReference>
<dbReference type="GO" id="GO:0005886">
    <property type="term" value="C:plasma membrane"/>
    <property type="evidence" value="ECO:0007669"/>
    <property type="project" value="InterPro"/>
</dbReference>
<accession>A0A5C6EA93</accession>
<evidence type="ECO:0000256" key="5">
    <source>
        <dbReference type="SAM" id="Phobius"/>
    </source>
</evidence>
<protein>
    <submittedName>
        <fullName evidence="6">Uncharacterized protein</fullName>
    </submittedName>
</protein>
<keyword evidence="3 5" id="KW-1133">Transmembrane helix</keyword>
<feature type="transmembrane region" description="Helical" evidence="5">
    <location>
        <begin position="50"/>
        <end position="69"/>
    </location>
</feature>
<dbReference type="Pfam" id="PF07043">
    <property type="entry name" value="DUF1328"/>
    <property type="match status" value="1"/>
</dbReference>
<dbReference type="HAMAP" id="MF_01361">
    <property type="entry name" value="UPF0391"/>
    <property type="match status" value="1"/>
</dbReference>
<comment type="caution">
    <text evidence="6">The sequence shown here is derived from an EMBL/GenBank/DDBJ whole genome shotgun (WGS) entry which is preliminary data.</text>
</comment>
<proteinExistence type="inferred from homology"/>
<keyword evidence="1" id="KW-1003">Cell membrane</keyword>
<dbReference type="NCBIfam" id="NF010229">
    <property type="entry name" value="PRK13682.1-4"/>
    <property type="match status" value="1"/>
</dbReference>
<evidence type="ECO:0000256" key="4">
    <source>
        <dbReference type="ARBA" id="ARBA00023136"/>
    </source>
</evidence>
<evidence type="ECO:0000256" key="2">
    <source>
        <dbReference type="ARBA" id="ARBA00022692"/>
    </source>
</evidence>
<gene>
    <name evidence="6" type="ORF">Q31b_19420</name>
</gene>
<feature type="transmembrane region" description="Helical" evidence="5">
    <location>
        <begin position="21"/>
        <end position="44"/>
    </location>
</feature>
<evidence type="ECO:0000313" key="7">
    <source>
        <dbReference type="Proteomes" id="UP000315471"/>
    </source>
</evidence>
<keyword evidence="2 5" id="KW-0812">Transmembrane</keyword>
<dbReference type="AlphaFoldDB" id="A0A5C6EA93"/>
<evidence type="ECO:0000256" key="1">
    <source>
        <dbReference type="ARBA" id="ARBA00022475"/>
    </source>
</evidence>